<dbReference type="EMBL" id="ML979137">
    <property type="protein sequence ID" value="KAF1914314.1"/>
    <property type="molecule type" value="Genomic_DNA"/>
</dbReference>
<protein>
    <submittedName>
        <fullName evidence="1">Uncharacterized protein</fullName>
    </submittedName>
</protein>
<dbReference type="OrthoDB" id="3797897at2759"/>
<reference evidence="1" key="1">
    <citation type="journal article" date="2020" name="Stud. Mycol.">
        <title>101 Dothideomycetes genomes: a test case for predicting lifestyles and emergence of pathogens.</title>
        <authorList>
            <person name="Haridas S."/>
            <person name="Albert R."/>
            <person name="Binder M."/>
            <person name="Bloem J."/>
            <person name="Labutti K."/>
            <person name="Salamov A."/>
            <person name="Andreopoulos B."/>
            <person name="Baker S."/>
            <person name="Barry K."/>
            <person name="Bills G."/>
            <person name="Bluhm B."/>
            <person name="Cannon C."/>
            <person name="Castanera R."/>
            <person name="Culley D."/>
            <person name="Daum C."/>
            <person name="Ezra D."/>
            <person name="Gonzalez J."/>
            <person name="Henrissat B."/>
            <person name="Kuo A."/>
            <person name="Liang C."/>
            <person name="Lipzen A."/>
            <person name="Lutzoni F."/>
            <person name="Magnuson J."/>
            <person name="Mondo S."/>
            <person name="Nolan M."/>
            <person name="Ohm R."/>
            <person name="Pangilinan J."/>
            <person name="Park H.-J."/>
            <person name="Ramirez L."/>
            <person name="Alfaro M."/>
            <person name="Sun H."/>
            <person name="Tritt A."/>
            <person name="Yoshinaga Y."/>
            <person name="Zwiers L.-H."/>
            <person name="Turgeon B."/>
            <person name="Goodwin S."/>
            <person name="Spatafora J."/>
            <person name="Crous P."/>
            <person name="Grigoriev I."/>
        </authorList>
    </citation>
    <scope>NUCLEOTIDE SEQUENCE</scope>
    <source>
        <strain evidence="1">HMLAC05119</strain>
    </source>
</reference>
<name>A0A6A5QIH8_AMPQU</name>
<organism evidence="1 2">
    <name type="scientific">Ampelomyces quisqualis</name>
    <name type="common">Powdery mildew agent</name>
    <dbReference type="NCBI Taxonomy" id="50730"/>
    <lineage>
        <taxon>Eukaryota</taxon>
        <taxon>Fungi</taxon>
        <taxon>Dikarya</taxon>
        <taxon>Ascomycota</taxon>
        <taxon>Pezizomycotina</taxon>
        <taxon>Dothideomycetes</taxon>
        <taxon>Pleosporomycetidae</taxon>
        <taxon>Pleosporales</taxon>
        <taxon>Pleosporineae</taxon>
        <taxon>Phaeosphaeriaceae</taxon>
        <taxon>Ampelomyces</taxon>
    </lineage>
</organism>
<accession>A0A6A5QIH8</accession>
<sequence length="178" mass="19607">MSLLHKHLLPRSHLSCQLIATVSLKSNPTMSKRILLPSKSSSFPTSILSSSLPSIHKSLPSRTLHYSPALLKHPPTSTSTSTPAPPLPTFNLVHALRDSSPAVRYTVYAALALMATAESTFWLTVLKAKFFPSSSDAEKERAEVVLSRLRQAIKTARGNWMRNYGAYFGGYIWGIGER</sequence>
<keyword evidence="2" id="KW-1185">Reference proteome</keyword>
<gene>
    <name evidence="1" type="ORF">BDU57DRAFT_519247</name>
</gene>
<dbReference type="AlphaFoldDB" id="A0A6A5QIH8"/>
<evidence type="ECO:0000313" key="2">
    <source>
        <dbReference type="Proteomes" id="UP000800096"/>
    </source>
</evidence>
<evidence type="ECO:0000313" key="1">
    <source>
        <dbReference type="EMBL" id="KAF1914314.1"/>
    </source>
</evidence>
<proteinExistence type="predicted"/>
<dbReference type="Proteomes" id="UP000800096">
    <property type="component" value="Unassembled WGS sequence"/>
</dbReference>